<proteinExistence type="inferred from homology"/>
<keyword evidence="8" id="KW-0997">Cell inner membrane</keyword>
<dbReference type="PANTHER" id="PTHR37479:SF1">
    <property type="entry name" value="CELL DIVISION PROTEIN FTSL"/>
    <property type="match status" value="1"/>
</dbReference>
<evidence type="ECO:0000256" key="4">
    <source>
        <dbReference type="ARBA" id="ARBA00022692"/>
    </source>
</evidence>
<dbReference type="RefSeq" id="WP_309203901.1">
    <property type="nucleotide sequence ID" value="NZ_CP133548.1"/>
</dbReference>
<organism evidence="10 11">
    <name type="scientific">Pleionea litopenaei</name>
    <dbReference type="NCBI Taxonomy" id="3070815"/>
    <lineage>
        <taxon>Bacteria</taxon>
        <taxon>Pseudomonadati</taxon>
        <taxon>Pseudomonadota</taxon>
        <taxon>Gammaproteobacteria</taxon>
        <taxon>Oceanospirillales</taxon>
        <taxon>Pleioneaceae</taxon>
        <taxon>Pleionea</taxon>
    </lineage>
</organism>
<evidence type="ECO:0000256" key="7">
    <source>
        <dbReference type="ARBA" id="ARBA00023306"/>
    </source>
</evidence>
<keyword evidence="3 8" id="KW-0132">Cell division</keyword>
<comment type="function">
    <text evidence="8">Essential cell division protein. May link together the upstream cell division proteins, which are predominantly cytoplasmic, with the downstream cell division proteins, which are predominantly periplasmic.</text>
</comment>
<dbReference type="GO" id="GO:0032153">
    <property type="term" value="C:cell division site"/>
    <property type="evidence" value="ECO:0007669"/>
    <property type="project" value="UniProtKB-UniRule"/>
</dbReference>
<dbReference type="EMBL" id="CP133548">
    <property type="protein sequence ID" value="WMS88681.1"/>
    <property type="molecule type" value="Genomic_DNA"/>
</dbReference>
<keyword evidence="5 8" id="KW-1133">Transmembrane helix</keyword>
<evidence type="ECO:0000256" key="3">
    <source>
        <dbReference type="ARBA" id="ARBA00022618"/>
    </source>
</evidence>
<feature type="transmembrane region" description="Helical" evidence="8">
    <location>
        <begin position="28"/>
        <end position="47"/>
    </location>
</feature>
<dbReference type="Pfam" id="PF04999">
    <property type="entry name" value="FtsL"/>
    <property type="match status" value="1"/>
</dbReference>
<dbReference type="Proteomes" id="UP001239782">
    <property type="component" value="Chromosome"/>
</dbReference>
<keyword evidence="4 8" id="KW-0812">Transmembrane</keyword>
<keyword evidence="11" id="KW-1185">Reference proteome</keyword>
<evidence type="ECO:0000256" key="1">
    <source>
        <dbReference type="ARBA" id="ARBA00004401"/>
    </source>
</evidence>
<evidence type="ECO:0000256" key="2">
    <source>
        <dbReference type="ARBA" id="ARBA00022475"/>
    </source>
</evidence>
<keyword evidence="2 8" id="KW-1003">Cell membrane</keyword>
<evidence type="ECO:0000313" key="10">
    <source>
        <dbReference type="EMBL" id="WMS88681.1"/>
    </source>
</evidence>
<evidence type="ECO:0000256" key="9">
    <source>
        <dbReference type="NCBIfam" id="TIGR02209"/>
    </source>
</evidence>
<dbReference type="GO" id="GO:0005886">
    <property type="term" value="C:plasma membrane"/>
    <property type="evidence" value="ECO:0007669"/>
    <property type="project" value="UniProtKB-SubCell"/>
</dbReference>
<dbReference type="GO" id="GO:0043093">
    <property type="term" value="P:FtsZ-dependent cytokinesis"/>
    <property type="evidence" value="ECO:0007669"/>
    <property type="project" value="UniProtKB-UniRule"/>
</dbReference>
<comment type="subunit">
    <text evidence="8">Part of a complex composed of FtsB, FtsL and FtsQ.</text>
</comment>
<accession>A0AA51RW05</accession>
<dbReference type="PANTHER" id="PTHR37479">
    <property type="entry name" value="CELL DIVISION PROTEIN FTSL"/>
    <property type="match status" value="1"/>
</dbReference>
<comment type="subcellular location">
    <subcellularLocation>
        <location evidence="8">Cell inner membrane</location>
        <topology evidence="8">Single-pass type II membrane protein</topology>
    </subcellularLocation>
    <subcellularLocation>
        <location evidence="1">Cell membrane</location>
        <topology evidence="1">Single-pass type II membrane protein</topology>
    </subcellularLocation>
    <text evidence="8">Localizes to the division septum where it forms a ring structure.</text>
</comment>
<dbReference type="AlphaFoldDB" id="A0AA51RW05"/>
<evidence type="ECO:0000313" key="11">
    <source>
        <dbReference type="Proteomes" id="UP001239782"/>
    </source>
</evidence>
<sequence>MKFFRTLIQNIESALPLVVVKFLFTRKWIIFLGVLVWCNAIAVAYYTHKVRKQTAELERLEYIQYQLEMEWETLRLEQGTLAEHSRIEEYARKKLKMKNVAASDEVLMKN</sequence>
<dbReference type="NCBIfam" id="TIGR02209">
    <property type="entry name" value="ftsL_broad"/>
    <property type="match status" value="1"/>
</dbReference>
<evidence type="ECO:0000256" key="5">
    <source>
        <dbReference type="ARBA" id="ARBA00022989"/>
    </source>
</evidence>
<reference evidence="10 11" key="1">
    <citation type="submission" date="2023-08" db="EMBL/GenBank/DDBJ databases">
        <title>Pleionea litopenaei sp. nov., isolated from stomach of juvenile Litopenaeus vannamei.</title>
        <authorList>
            <person name="Rho A.M."/>
            <person name="Hwang C.Y."/>
        </authorList>
    </citation>
    <scope>NUCLEOTIDE SEQUENCE [LARGE SCALE GENOMIC DNA]</scope>
    <source>
        <strain evidence="10 11">HL-JVS1</strain>
    </source>
</reference>
<keyword evidence="6 8" id="KW-0472">Membrane</keyword>
<dbReference type="HAMAP" id="MF_00910">
    <property type="entry name" value="FtsL"/>
    <property type="match status" value="1"/>
</dbReference>
<dbReference type="KEGG" id="plei:Q9312_07135"/>
<name>A0AA51RW05_9GAMM</name>
<gene>
    <name evidence="8 10" type="primary">ftsL</name>
    <name evidence="10" type="ORF">Q9312_07135</name>
</gene>
<dbReference type="InterPro" id="IPR011922">
    <property type="entry name" value="Cell_div_FtsL"/>
</dbReference>
<evidence type="ECO:0000256" key="8">
    <source>
        <dbReference type="HAMAP-Rule" id="MF_00910"/>
    </source>
</evidence>
<protein>
    <recommendedName>
        <fullName evidence="8 9">Cell division protein FtsL</fullName>
    </recommendedName>
</protein>
<evidence type="ECO:0000256" key="6">
    <source>
        <dbReference type="ARBA" id="ARBA00023136"/>
    </source>
</evidence>
<keyword evidence="7 8" id="KW-0131">Cell cycle</keyword>
<comment type="similarity">
    <text evidence="8">Belongs to the FtsL family.</text>
</comment>